<dbReference type="InterPro" id="IPR013766">
    <property type="entry name" value="Thioredoxin_domain"/>
</dbReference>
<evidence type="ECO:0000256" key="1">
    <source>
        <dbReference type="ARBA" id="ARBA00008987"/>
    </source>
</evidence>
<dbReference type="AlphaFoldDB" id="A0A133XUF7"/>
<dbReference type="GO" id="GO:0045454">
    <property type="term" value="P:cell redox homeostasis"/>
    <property type="evidence" value="ECO:0007669"/>
    <property type="project" value="TreeGrafter"/>
</dbReference>
<dbReference type="GO" id="GO:0015035">
    <property type="term" value="F:protein-disulfide reductase activity"/>
    <property type="evidence" value="ECO:0007669"/>
    <property type="project" value="UniProtKB-UniRule"/>
</dbReference>
<evidence type="ECO:0000256" key="4">
    <source>
        <dbReference type="ARBA" id="ARBA00022982"/>
    </source>
</evidence>
<dbReference type="PIRSF" id="PIRSF000077">
    <property type="entry name" value="Thioredoxin"/>
    <property type="match status" value="1"/>
</dbReference>
<feature type="active site" description="Nucleophile" evidence="9">
    <location>
        <position position="50"/>
    </location>
</feature>
<dbReference type="SUPFAM" id="SSF52833">
    <property type="entry name" value="Thioredoxin-like"/>
    <property type="match status" value="1"/>
</dbReference>
<keyword evidence="6 10" id="KW-0676">Redox-active center</keyword>
<organism evidence="12 13">
    <name type="scientific">Aerococcus christensenii</name>
    <dbReference type="NCBI Taxonomy" id="87541"/>
    <lineage>
        <taxon>Bacteria</taxon>
        <taxon>Bacillati</taxon>
        <taxon>Bacillota</taxon>
        <taxon>Bacilli</taxon>
        <taxon>Lactobacillales</taxon>
        <taxon>Aerococcaceae</taxon>
        <taxon>Aerococcus</taxon>
    </lineage>
</organism>
<evidence type="ECO:0000256" key="7">
    <source>
        <dbReference type="NCBIfam" id="TIGR01068"/>
    </source>
</evidence>
<dbReference type="PANTHER" id="PTHR45663">
    <property type="entry name" value="GEO12009P1"/>
    <property type="match status" value="1"/>
</dbReference>
<evidence type="ECO:0000256" key="9">
    <source>
        <dbReference type="PIRSR" id="PIRSR000077-1"/>
    </source>
</evidence>
<evidence type="ECO:0000259" key="11">
    <source>
        <dbReference type="PROSITE" id="PS51352"/>
    </source>
</evidence>
<feature type="site" description="Contributes to redox potential value" evidence="9">
    <location>
        <position position="49"/>
    </location>
</feature>
<feature type="disulfide bond" description="Redox-active" evidence="10">
    <location>
        <begin position="47"/>
        <end position="50"/>
    </location>
</feature>
<dbReference type="PANTHER" id="PTHR45663:SF11">
    <property type="entry name" value="GEO12009P1"/>
    <property type="match status" value="1"/>
</dbReference>
<dbReference type="GO" id="GO:0005829">
    <property type="term" value="C:cytosol"/>
    <property type="evidence" value="ECO:0007669"/>
    <property type="project" value="TreeGrafter"/>
</dbReference>
<gene>
    <name evidence="12" type="ORF">HMPREF3187_01340</name>
</gene>
<comment type="caution">
    <text evidence="12">The sequence shown here is derived from an EMBL/GenBank/DDBJ whole genome shotgun (WGS) entry which is preliminary data.</text>
</comment>
<feature type="site" description="Deprotonates C-terminal active site Cys" evidence="9">
    <location>
        <position position="41"/>
    </location>
</feature>
<dbReference type="PROSITE" id="PS51352">
    <property type="entry name" value="THIOREDOXIN_2"/>
    <property type="match status" value="1"/>
</dbReference>
<reference evidence="12 13" key="1">
    <citation type="submission" date="2016-01" db="EMBL/GenBank/DDBJ databases">
        <authorList>
            <person name="Oliw E.H."/>
        </authorList>
    </citation>
    <scope>NUCLEOTIDE SEQUENCE [LARGE SCALE GENOMIC DNA]</scope>
    <source>
        <strain evidence="12 13">KA00635</strain>
    </source>
</reference>
<keyword evidence="5 10" id="KW-1015">Disulfide bond</keyword>
<dbReference type="STRING" id="87541.AWM71_05950"/>
<evidence type="ECO:0000313" key="13">
    <source>
        <dbReference type="Proteomes" id="UP000070422"/>
    </source>
</evidence>
<evidence type="ECO:0000256" key="8">
    <source>
        <dbReference type="PIRNR" id="PIRNR000077"/>
    </source>
</evidence>
<evidence type="ECO:0000256" key="2">
    <source>
        <dbReference type="ARBA" id="ARBA00020570"/>
    </source>
</evidence>
<feature type="site" description="Contributes to redox potential value" evidence="9">
    <location>
        <position position="48"/>
    </location>
</feature>
<evidence type="ECO:0000313" key="12">
    <source>
        <dbReference type="EMBL" id="KXB34572.1"/>
    </source>
</evidence>
<dbReference type="EMBL" id="LSCQ01000074">
    <property type="protein sequence ID" value="KXB34572.1"/>
    <property type="molecule type" value="Genomic_DNA"/>
</dbReference>
<feature type="domain" description="Thioredoxin" evidence="11">
    <location>
        <begin position="9"/>
        <end position="123"/>
    </location>
</feature>
<evidence type="ECO:0000256" key="10">
    <source>
        <dbReference type="PIRSR" id="PIRSR000077-4"/>
    </source>
</evidence>
<evidence type="ECO:0000256" key="5">
    <source>
        <dbReference type="ARBA" id="ARBA00023157"/>
    </source>
</evidence>
<sequence>MEKSHVIIKKQIRKREEFVMLQGVNDQNFNEETKEGVVLVDFWATWCGPCRMQSPIVDELDDVMGDEVTFCKMDVDENPETARAFGVMSIPTLVIKKDGEEVERLVGYTQKEKLQSILEKHLDK</sequence>
<comment type="similarity">
    <text evidence="1 8">Belongs to the thioredoxin family.</text>
</comment>
<dbReference type="PRINTS" id="PR00421">
    <property type="entry name" value="THIOREDOXIN"/>
</dbReference>
<dbReference type="InterPro" id="IPR005746">
    <property type="entry name" value="Thioredoxin"/>
</dbReference>
<dbReference type="PATRIC" id="fig|87541.4.peg.1324"/>
<dbReference type="Gene3D" id="3.40.30.10">
    <property type="entry name" value="Glutaredoxin"/>
    <property type="match status" value="1"/>
</dbReference>
<dbReference type="InterPro" id="IPR017937">
    <property type="entry name" value="Thioredoxin_CS"/>
</dbReference>
<dbReference type="CDD" id="cd02947">
    <property type="entry name" value="TRX_family"/>
    <property type="match status" value="1"/>
</dbReference>
<keyword evidence="3" id="KW-0813">Transport</keyword>
<keyword evidence="4" id="KW-0249">Electron transport</keyword>
<evidence type="ECO:0000256" key="3">
    <source>
        <dbReference type="ARBA" id="ARBA00022448"/>
    </source>
</evidence>
<dbReference type="PROSITE" id="PS00194">
    <property type="entry name" value="THIOREDOXIN_1"/>
    <property type="match status" value="1"/>
</dbReference>
<evidence type="ECO:0000256" key="6">
    <source>
        <dbReference type="ARBA" id="ARBA00023284"/>
    </source>
</evidence>
<protein>
    <recommendedName>
        <fullName evidence="2 7">Thioredoxin</fullName>
    </recommendedName>
</protein>
<dbReference type="NCBIfam" id="TIGR01068">
    <property type="entry name" value="thioredoxin"/>
    <property type="match status" value="1"/>
</dbReference>
<proteinExistence type="inferred from homology"/>
<feature type="active site" description="Nucleophile" evidence="9">
    <location>
        <position position="47"/>
    </location>
</feature>
<accession>A0A133XUF7</accession>
<dbReference type="FunFam" id="3.40.30.10:FF:000001">
    <property type="entry name" value="Thioredoxin"/>
    <property type="match status" value="1"/>
</dbReference>
<dbReference type="Proteomes" id="UP000070422">
    <property type="component" value="Unassembled WGS sequence"/>
</dbReference>
<dbReference type="Pfam" id="PF00085">
    <property type="entry name" value="Thioredoxin"/>
    <property type="match status" value="1"/>
</dbReference>
<name>A0A133XUF7_9LACT</name>
<dbReference type="InterPro" id="IPR036249">
    <property type="entry name" value="Thioredoxin-like_sf"/>
</dbReference>